<protein>
    <submittedName>
        <fullName evidence="2">Uncharacterized protein</fullName>
    </submittedName>
</protein>
<keyword evidence="1" id="KW-1185">Reference proteome</keyword>
<accession>A0A914Z2U0</accession>
<proteinExistence type="predicted"/>
<dbReference type="WBParaSite" id="PSU_v2.g7026.t1">
    <property type="protein sequence ID" value="PSU_v2.g7026.t1"/>
    <property type="gene ID" value="PSU_v2.g7026"/>
</dbReference>
<dbReference type="AlphaFoldDB" id="A0A914Z2U0"/>
<dbReference type="Proteomes" id="UP000887577">
    <property type="component" value="Unplaced"/>
</dbReference>
<organism evidence="1 2">
    <name type="scientific">Panagrolaimus superbus</name>
    <dbReference type="NCBI Taxonomy" id="310955"/>
    <lineage>
        <taxon>Eukaryota</taxon>
        <taxon>Metazoa</taxon>
        <taxon>Ecdysozoa</taxon>
        <taxon>Nematoda</taxon>
        <taxon>Chromadorea</taxon>
        <taxon>Rhabditida</taxon>
        <taxon>Tylenchina</taxon>
        <taxon>Panagrolaimomorpha</taxon>
        <taxon>Panagrolaimoidea</taxon>
        <taxon>Panagrolaimidae</taxon>
        <taxon>Panagrolaimus</taxon>
    </lineage>
</organism>
<sequence>MAWNKKSVDQIKDEILPFGMKVINTQQKTRALNTYNNMAQEMGGSDKAEALLMVLIQKLTAIMNPYITQLETVIKKQQNKGIILFKLKGSATFLDEPDFQVKTAAKKQTLKKANQIFVKKNIQTAIDEVKNSFSQQQCDVAFKYLAGTYLKLGKYKFKATPCKGTGE</sequence>
<reference evidence="2" key="1">
    <citation type="submission" date="2022-11" db="UniProtKB">
        <authorList>
            <consortium name="WormBaseParasite"/>
        </authorList>
    </citation>
    <scope>IDENTIFICATION</scope>
</reference>
<evidence type="ECO:0000313" key="1">
    <source>
        <dbReference type="Proteomes" id="UP000887577"/>
    </source>
</evidence>
<evidence type="ECO:0000313" key="2">
    <source>
        <dbReference type="WBParaSite" id="PSU_v2.g7026.t1"/>
    </source>
</evidence>
<name>A0A914Z2U0_9BILA</name>